<evidence type="ECO:0000313" key="3">
    <source>
        <dbReference type="Proteomes" id="UP000224634"/>
    </source>
</evidence>
<organism evidence="2 3">
    <name type="scientific">Polytolypa hystricis (strain UAMH7299)</name>
    <dbReference type="NCBI Taxonomy" id="1447883"/>
    <lineage>
        <taxon>Eukaryota</taxon>
        <taxon>Fungi</taxon>
        <taxon>Dikarya</taxon>
        <taxon>Ascomycota</taxon>
        <taxon>Pezizomycotina</taxon>
        <taxon>Eurotiomycetes</taxon>
        <taxon>Eurotiomycetidae</taxon>
        <taxon>Onygenales</taxon>
        <taxon>Onygenales incertae sedis</taxon>
        <taxon>Polytolypa</taxon>
    </lineage>
</organism>
<comment type="caution">
    <text evidence="2">The sequence shown here is derived from an EMBL/GenBank/DDBJ whole genome shotgun (WGS) entry which is preliminary data.</text>
</comment>
<protein>
    <submittedName>
        <fullName evidence="2">Uncharacterized protein</fullName>
    </submittedName>
</protein>
<dbReference type="AlphaFoldDB" id="A0A2B7YW30"/>
<feature type="compositionally biased region" description="Basic residues" evidence="1">
    <location>
        <begin position="201"/>
        <end position="210"/>
    </location>
</feature>
<sequence>MSEDQEASLGGGQAGRGRDCDRDRDCDSTTGCRRNSAAEPARGLEQESPAQVQSQSGPRPTGPARPSPPPSPSPEAINRRFPGGAGSDKENVEPPSPQAVPTEPADNASSKGQLKGTTHATSCDPLAHPLDPSMGPHILIHREAEHGRLEFLVWEPIWQSEDDMVKVAPDQVKLYKGKSNIGFAGRVRKQTRAPSAEPRRSSRLKKQRRC</sequence>
<accession>A0A2B7YW30</accession>
<reference evidence="2 3" key="1">
    <citation type="submission" date="2017-10" db="EMBL/GenBank/DDBJ databases">
        <title>Comparative genomics in systemic dimorphic fungi from Ajellomycetaceae.</title>
        <authorList>
            <person name="Munoz J.F."/>
            <person name="Mcewen J.G."/>
            <person name="Clay O.K."/>
            <person name="Cuomo C.A."/>
        </authorList>
    </citation>
    <scope>NUCLEOTIDE SEQUENCE [LARGE SCALE GENOMIC DNA]</scope>
    <source>
        <strain evidence="2 3">UAMH7299</strain>
    </source>
</reference>
<evidence type="ECO:0000256" key="1">
    <source>
        <dbReference type="SAM" id="MobiDB-lite"/>
    </source>
</evidence>
<name>A0A2B7YW30_POLH7</name>
<dbReference type="EMBL" id="PDNA01000001">
    <property type="protein sequence ID" value="PGH28294.1"/>
    <property type="molecule type" value="Genomic_DNA"/>
</dbReference>
<dbReference type="Proteomes" id="UP000224634">
    <property type="component" value="Unassembled WGS sequence"/>
</dbReference>
<feature type="region of interest" description="Disordered" evidence="1">
    <location>
        <begin position="1"/>
        <end position="135"/>
    </location>
</feature>
<feature type="compositionally biased region" description="Polar residues" evidence="1">
    <location>
        <begin position="107"/>
        <end position="121"/>
    </location>
</feature>
<dbReference type="OrthoDB" id="4186102at2759"/>
<evidence type="ECO:0000313" key="2">
    <source>
        <dbReference type="EMBL" id="PGH28294.1"/>
    </source>
</evidence>
<feature type="region of interest" description="Disordered" evidence="1">
    <location>
        <begin position="185"/>
        <end position="210"/>
    </location>
</feature>
<feature type="compositionally biased region" description="Basic and acidic residues" evidence="1">
    <location>
        <begin position="16"/>
        <end position="27"/>
    </location>
</feature>
<proteinExistence type="predicted"/>
<keyword evidence="3" id="KW-1185">Reference proteome</keyword>
<gene>
    <name evidence="2" type="ORF">AJ80_00185</name>
</gene>
<feature type="compositionally biased region" description="Pro residues" evidence="1">
    <location>
        <begin position="60"/>
        <end position="73"/>
    </location>
</feature>